<evidence type="ECO:0000313" key="3">
    <source>
        <dbReference type="EMBL" id="ANB59444.1"/>
    </source>
</evidence>
<organism evidence="3 4">
    <name type="scientific">Anoxybacteroides amylolyticum</name>
    <dbReference type="NCBI Taxonomy" id="294699"/>
    <lineage>
        <taxon>Bacteria</taxon>
        <taxon>Bacillati</taxon>
        <taxon>Bacillota</taxon>
        <taxon>Bacilli</taxon>
        <taxon>Bacillales</taxon>
        <taxon>Anoxybacillaceae</taxon>
        <taxon>Anoxybacteroides</taxon>
    </lineage>
</organism>
<dbReference type="GO" id="GO:0005829">
    <property type="term" value="C:cytosol"/>
    <property type="evidence" value="ECO:0007669"/>
    <property type="project" value="TreeGrafter"/>
</dbReference>
<evidence type="ECO:0000256" key="1">
    <source>
        <dbReference type="ARBA" id="ARBA00009428"/>
    </source>
</evidence>
<dbReference type="InterPro" id="IPR005025">
    <property type="entry name" value="FMN_Rdtase-like_dom"/>
</dbReference>
<dbReference type="RefSeq" id="WP_066323113.1">
    <property type="nucleotide sequence ID" value="NZ_CP015438.1"/>
</dbReference>
<proteinExistence type="inferred from homology"/>
<evidence type="ECO:0000313" key="4">
    <source>
        <dbReference type="Proteomes" id="UP000076865"/>
    </source>
</evidence>
<reference evidence="3 4" key="1">
    <citation type="journal article" date="2006" name="Syst. Appl. Microbiol.">
        <title>Anoxybacillus amylolyticus sp. nov., a thermophilic amylase producing bacterium isolated from Mount Rittmann (Antarctica).</title>
        <authorList>
            <person name="Poli A."/>
            <person name="Esposito E."/>
            <person name="Lama L."/>
            <person name="Orlando P."/>
            <person name="Nicolaus G."/>
            <person name="de Appolonia F."/>
            <person name="Gambacorta A."/>
            <person name="Nicolaus B."/>
        </authorList>
    </citation>
    <scope>NUCLEOTIDE SEQUENCE [LARGE SCALE GENOMIC DNA]</scope>
    <source>
        <strain evidence="3 4">DSM 15939</strain>
    </source>
</reference>
<dbReference type="InterPro" id="IPR029039">
    <property type="entry name" value="Flavoprotein-like_sf"/>
</dbReference>
<dbReference type="EC" id="1.7.1.6" evidence="3"/>
<dbReference type="KEGG" id="aamy:GFC30_959"/>
<keyword evidence="4" id="KW-1185">Reference proteome</keyword>
<dbReference type="SUPFAM" id="SSF52218">
    <property type="entry name" value="Flavoproteins"/>
    <property type="match status" value="1"/>
</dbReference>
<feature type="domain" description="NADPH-dependent FMN reductase-like" evidence="2">
    <location>
        <begin position="1"/>
        <end position="136"/>
    </location>
</feature>
<dbReference type="PANTHER" id="PTHR30543">
    <property type="entry name" value="CHROMATE REDUCTASE"/>
    <property type="match status" value="1"/>
</dbReference>
<dbReference type="PATRIC" id="fig|294699.3.peg.944"/>
<dbReference type="GO" id="GO:0010181">
    <property type="term" value="F:FMN binding"/>
    <property type="evidence" value="ECO:0007669"/>
    <property type="project" value="TreeGrafter"/>
</dbReference>
<dbReference type="OrthoDB" id="9790975at2"/>
<dbReference type="Gene3D" id="3.40.50.360">
    <property type="match status" value="1"/>
</dbReference>
<dbReference type="GO" id="GO:0050446">
    <property type="term" value="F:azobenzene reductase (NADP+) activity"/>
    <property type="evidence" value="ECO:0007669"/>
    <property type="project" value="UniProtKB-EC"/>
</dbReference>
<dbReference type="Pfam" id="PF03358">
    <property type="entry name" value="FMN_red"/>
    <property type="match status" value="1"/>
</dbReference>
<evidence type="ECO:0000259" key="2">
    <source>
        <dbReference type="Pfam" id="PF03358"/>
    </source>
</evidence>
<dbReference type="EMBL" id="CP015438">
    <property type="protein sequence ID" value="ANB59444.1"/>
    <property type="molecule type" value="Genomic_DNA"/>
</dbReference>
<dbReference type="Proteomes" id="UP000076865">
    <property type="component" value="Chromosome"/>
</dbReference>
<dbReference type="AlphaFoldDB" id="A0A161HXN9"/>
<keyword evidence="3" id="KW-0560">Oxidoreductase</keyword>
<name>A0A161HXN9_9BACL</name>
<dbReference type="PANTHER" id="PTHR30543:SF21">
    <property type="entry name" value="NAD(P)H-DEPENDENT FMN REDUCTASE LOT6"/>
    <property type="match status" value="1"/>
</dbReference>
<dbReference type="InterPro" id="IPR050712">
    <property type="entry name" value="NAD(P)H-dep_reductase"/>
</dbReference>
<sequence length="176" mass="19200">MNIVVVNGSPRKYGRTRIVAKHIAERYGAALFDVSEDILPLYNGEEGQMELPLVKKLHQLMKKAEGVILCSPEYHNAMSGALKNALDFLGSDEFVDKPVALIAVAGGGKGGINALNNMRTVMRGLYANAIPRQLVLDPTAFAVGRLTTTDAKQVDALISELRRYVTAVRYLEVADE</sequence>
<protein>
    <submittedName>
        <fullName evidence="3">NADPH azoreductase</fullName>
        <ecNumber evidence="3">1.7.1.6</ecNumber>
    </submittedName>
</protein>
<accession>A0A161HXN9</accession>
<gene>
    <name evidence="3" type="primary">azr</name>
    <name evidence="3" type="ORF">GFC30_959</name>
</gene>
<comment type="similarity">
    <text evidence="1">Belongs to the azoreductase type 2 family.</text>
</comment>